<dbReference type="GeneID" id="42053912"/>
<reference evidence="3" key="1">
    <citation type="journal article" date="2016" name="Genome Biol. Evol.">
        <title>Comparative 'omics' of the Fusarium fujikuroi species complex highlights differences in genetic potential and metabolite synthesis.</title>
        <authorList>
            <person name="Niehaus E.-M."/>
            <person name="Muensterkoetter M."/>
            <person name="Proctor R.H."/>
            <person name="Brown D.W."/>
            <person name="Sharon A."/>
            <person name="Idan Y."/>
            <person name="Oren-Young L."/>
            <person name="Sieber C.M."/>
            <person name="Novak O."/>
            <person name="Pencik A."/>
            <person name="Tarkowska D."/>
            <person name="Hromadova K."/>
            <person name="Freeman S."/>
            <person name="Maymon M."/>
            <person name="Elazar M."/>
            <person name="Youssef S.A."/>
            <person name="El-Shabrawy E.S.M."/>
            <person name="Shalaby A.B.A."/>
            <person name="Houterman P."/>
            <person name="Brock N.L."/>
            <person name="Burkhardt I."/>
            <person name="Tsavkelova E.A."/>
            <person name="Dickschat J.S."/>
            <person name="Galuszka P."/>
            <person name="Gueldener U."/>
            <person name="Tudzynski B."/>
        </authorList>
    </citation>
    <scope>NUCLEOTIDE SEQUENCE [LARGE SCALE GENOMIC DNA]</scope>
    <source>
        <strain evidence="3">ET1</strain>
    </source>
</reference>
<accession>A0A1L7W9F2</accession>
<proteinExistence type="predicted"/>
<feature type="region of interest" description="Disordered" evidence="1">
    <location>
        <begin position="43"/>
        <end position="68"/>
    </location>
</feature>
<dbReference type="Proteomes" id="UP000183971">
    <property type="component" value="Unassembled WGS sequence"/>
</dbReference>
<protein>
    <submittedName>
        <fullName evidence="2">Uncharacterized protein</fullName>
    </submittedName>
</protein>
<dbReference type="AlphaFoldDB" id="A0A1L7W9F2"/>
<keyword evidence="3" id="KW-1185">Reference proteome</keyword>
<comment type="caution">
    <text evidence="2">The sequence shown here is derived from an EMBL/GenBank/DDBJ whole genome shotgun (WGS) entry which is preliminary data.</text>
</comment>
<evidence type="ECO:0000256" key="1">
    <source>
        <dbReference type="SAM" id="MobiDB-lite"/>
    </source>
</evidence>
<dbReference type="RefSeq" id="XP_031089725.1">
    <property type="nucleotide sequence ID" value="XM_031224469.1"/>
</dbReference>
<dbReference type="VEuPathDB" id="FungiDB:FPRO_09037"/>
<gene>
    <name evidence="2" type="ORF">FPRO_09037</name>
</gene>
<sequence length="533" mass="60795">MSSIRVFMIVDWSRAVYRDLFPPSFADVSHDFRSLTFGGPPEPTQNSIHFPPGTSFTSPPSPPSPLPLSLSAKPVCHGSDMSQQNPAITPLSSQISRYAVPLIFALSWFKIMTSLSQRLGLPQYPLGLPLDALEPLVQSGDVRDALSYCLRLIAKEAPTEFNNQVYKTLPHWIGKYHPQDFLGFKFNLWDIPSREDVAHALDFLNIHDFVWKLPELWAYPDKFYRELGDIPIGPRPEDAERCQYDAEYENPTRLIGHFDYRYRDTIRFSATATAIRFLNRLPVEQRTRIRRITLHEDSPSVNMPSLHARGLVPLYKENPLLQVERRVSVFGCIHSCAGAEKEWMTRDKPRSLYGPTFLLTLESWLIDALSMRDLDIPSGSFIFNLWGGSYGDLCTEVFQGCIHMALAEGPAFDKCCELDLFSSTTNQLSATPDKFFLDPRFREAVKHLVNKTSILRSDFHPGVPVDPNVLVEETKGMDDVGRRISRWDYHGRSFGCKIPADLYYDFILPPQFEFQTREQYIESRGGRVTGQDS</sequence>
<evidence type="ECO:0000313" key="3">
    <source>
        <dbReference type="Proteomes" id="UP000183971"/>
    </source>
</evidence>
<dbReference type="EMBL" id="FJOF01000016">
    <property type="protein sequence ID" value="CZR49221.1"/>
    <property type="molecule type" value="Genomic_DNA"/>
</dbReference>
<name>A0A1L7W9F2_FUSPR</name>
<evidence type="ECO:0000313" key="2">
    <source>
        <dbReference type="EMBL" id="CZR49221.1"/>
    </source>
</evidence>
<organism evidence="2 3">
    <name type="scientific">Fusarium proliferatum (strain ET1)</name>
    <name type="common">Orchid endophyte fungus</name>
    <dbReference type="NCBI Taxonomy" id="1227346"/>
    <lineage>
        <taxon>Eukaryota</taxon>
        <taxon>Fungi</taxon>
        <taxon>Dikarya</taxon>
        <taxon>Ascomycota</taxon>
        <taxon>Pezizomycotina</taxon>
        <taxon>Sordariomycetes</taxon>
        <taxon>Hypocreomycetidae</taxon>
        <taxon>Hypocreales</taxon>
        <taxon>Nectriaceae</taxon>
        <taxon>Fusarium</taxon>
        <taxon>Fusarium fujikuroi species complex</taxon>
    </lineage>
</organism>